<dbReference type="Proteomes" id="UP000092668">
    <property type="component" value="Unassembled WGS sequence"/>
</dbReference>
<feature type="domain" description="2,4-diaminopentanoate dehydrogenase C-terminal" evidence="1">
    <location>
        <begin position="15"/>
        <end position="121"/>
    </location>
</feature>
<name>A0A1B8S8J8_9MYCO</name>
<dbReference type="Pfam" id="PF19328">
    <property type="entry name" value="DAP_DH_C"/>
    <property type="match status" value="1"/>
</dbReference>
<feature type="non-terminal residue" evidence="2">
    <location>
        <position position="1"/>
    </location>
</feature>
<dbReference type="AlphaFoldDB" id="A0A1B8S8J8"/>
<sequence length="129" mass="14175">ELNPADETFDYQGRTIEKGTVSALRFEIVGLVDGEPRVAVEHVTRTRDQEAPQWVRPLAGDSYRIVIEGSPRLQCEFQFDENGDGLDAAYLITAMRIINAIPAVCDAAPGIVTPFDLPLIKGRFATGRS</sequence>
<accession>A0A1B8S8J8</accession>
<organism evidence="2 3">
    <name type="scientific">Mycolicibacter kumamotonensis</name>
    <dbReference type="NCBI Taxonomy" id="354243"/>
    <lineage>
        <taxon>Bacteria</taxon>
        <taxon>Bacillati</taxon>
        <taxon>Actinomycetota</taxon>
        <taxon>Actinomycetes</taxon>
        <taxon>Mycobacteriales</taxon>
        <taxon>Mycobacteriaceae</taxon>
        <taxon>Mycolicibacter</taxon>
    </lineage>
</organism>
<keyword evidence="3" id="KW-1185">Reference proteome</keyword>
<gene>
    <name evidence="2" type="ORF">ACT18_25185</name>
</gene>
<proteinExistence type="predicted"/>
<evidence type="ECO:0000313" key="3">
    <source>
        <dbReference type="Proteomes" id="UP000092668"/>
    </source>
</evidence>
<dbReference type="EMBL" id="LFOE01000212">
    <property type="protein sequence ID" value="OBY29057.1"/>
    <property type="molecule type" value="Genomic_DNA"/>
</dbReference>
<evidence type="ECO:0000259" key="1">
    <source>
        <dbReference type="Pfam" id="PF19328"/>
    </source>
</evidence>
<comment type="caution">
    <text evidence="2">The sequence shown here is derived from an EMBL/GenBank/DDBJ whole genome shotgun (WGS) entry which is preliminary data.</text>
</comment>
<reference evidence="2 3" key="1">
    <citation type="submission" date="2015-06" db="EMBL/GenBank/DDBJ databases">
        <title>Genome sequence of Mycobacterium kumamotonense strain Roo.</title>
        <authorList>
            <person name="Greninger A.L."/>
            <person name="Cunningham G."/>
            <person name="Miller S."/>
        </authorList>
    </citation>
    <scope>NUCLEOTIDE SEQUENCE [LARGE SCALE GENOMIC DNA]</scope>
    <source>
        <strain evidence="2 3">Roo</strain>
    </source>
</reference>
<protein>
    <recommendedName>
        <fullName evidence="1">2,4-diaminopentanoate dehydrogenase C-terminal domain-containing protein</fullName>
    </recommendedName>
</protein>
<evidence type="ECO:0000313" key="2">
    <source>
        <dbReference type="EMBL" id="OBY29057.1"/>
    </source>
</evidence>
<dbReference type="InterPro" id="IPR045760">
    <property type="entry name" value="DAP_DH_C"/>
</dbReference>